<reference evidence="1" key="2">
    <citation type="submission" date="2025-03" db="EMBL/GenBank/DDBJ databases">
        <authorList>
            <consortium name="ELIXIR-Norway"/>
            <consortium name="Elixir Norway"/>
        </authorList>
    </citation>
    <scope>NUCLEOTIDE SEQUENCE</scope>
</reference>
<proteinExistence type="predicted"/>
<name>A0AC59Z371_RANTA</name>
<sequence length="78" mass="8158">SPPSSTSLNLEDLVLFCHKGHGLGVEVRWQGGEIACSLSPMLGPVNLNLVDSVGCLKNILLHGGSESESQFGNCTLPP</sequence>
<gene>
    <name evidence="1" type="ORF">MRATA1EN22A_LOCUS13381</name>
</gene>
<feature type="non-terminal residue" evidence="1">
    <location>
        <position position="1"/>
    </location>
</feature>
<protein>
    <submittedName>
        <fullName evidence="1">Uncharacterized protein</fullName>
    </submittedName>
</protein>
<evidence type="ECO:0000313" key="2">
    <source>
        <dbReference type="Proteomes" id="UP001162501"/>
    </source>
</evidence>
<dbReference type="EMBL" id="OX596107">
    <property type="protein sequence ID" value="CAN0189128.1"/>
    <property type="molecule type" value="Genomic_DNA"/>
</dbReference>
<evidence type="ECO:0000313" key="1">
    <source>
        <dbReference type="EMBL" id="CAN0189128.1"/>
    </source>
</evidence>
<accession>A0AC59Z371</accession>
<organism evidence="1 2">
    <name type="scientific">Rangifer tarandus platyrhynchus</name>
    <name type="common">Svalbard reindeer</name>
    <dbReference type="NCBI Taxonomy" id="3082113"/>
    <lineage>
        <taxon>Eukaryota</taxon>
        <taxon>Metazoa</taxon>
        <taxon>Chordata</taxon>
        <taxon>Craniata</taxon>
        <taxon>Vertebrata</taxon>
        <taxon>Euteleostomi</taxon>
        <taxon>Mammalia</taxon>
        <taxon>Eutheria</taxon>
        <taxon>Laurasiatheria</taxon>
        <taxon>Artiodactyla</taxon>
        <taxon>Ruminantia</taxon>
        <taxon>Pecora</taxon>
        <taxon>Cervidae</taxon>
        <taxon>Odocoileinae</taxon>
        <taxon>Rangifer</taxon>
    </lineage>
</organism>
<reference evidence="1" key="1">
    <citation type="submission" date="2023-05" db="EMBL/GenBank/DDBJ databases">
        <authorList>
            <consortium name="ELIXIR-Norway"/>
        </authorList>
    </citation>
    <scope>NUCLEOTIDE SEQUENCE</scope>
</reference>
<dbReference type="Proteomes" id="UP001162501">
    <property type="component" value="Chromosome 23"/>
</dbReference>